<reference evidence="11 12" key="1">
    <citation type="submission" date="2017-09" db="EMBL/GenBank/DDBJ databases">
        <title>Biodiversity and function of Thalassospira species in the particle-attached aromatic-hydrocarbon-degrading consortia from the surface seawater of the South China Sea.</title>
        <authorList>
            <person name="Dong C."/>
            <person name="Liu R."/>
            <person name="Shao Z."/>
        </authorList>
    </citation>
    <scope>NUCLEOTIDE SEQUENCE [LARGE SCALE GENOMIC DNA]</scope>
    <source>
        <strain evidence="11 12">CSC1P2</strain>
    </source>
</reference>
<dbReference type="AlphaFoldDB" id="A0A2N3KW54"/>
<dbReference type="OrthoDB" id="7317080at2"/>
<comment type="subcellular location">
    <subcellularLocation>
        <location evidence="1">Cell inner membrane</location>
        <topology evidence="1">Multi-pass membrane protein</topology>
    </subcellularLocation>
</comment>
<dbReference type="SMART" id="SM00283">
    <property type="entry name" value="MA"/>
    <property type="match status" value="1"/>
</dbReference>
<accession>A0A2N3KW54</accession>
<feature type="domain" description="Methyl-accepting transducer" evidence="8">
    <location>
        <begin position="499"/>
        <end position="728"/>
    </location>
</feature>
<dbReference type="SUPFAM" id="SSF58104">
    <property type="entry name" value="Methyl-accepting chemotaxis protein (MCP) signaling domain"/>
    <property type="match status" value="1"/>
</dbReference>
<dbReference type="PROSITE" id="PS50111">
    <property type="entry name" value="CHEMOTAXIS_TRANSDUC_2"/>
    <property type="match status" value="1"/>
</dbReference>
<dbReference type="PANTHER" id="PTHR32089:SF112">
    <property type="entry name" value="LYSOZYME-LIKE PROTEIN-RELATED"/>
    <property type="match status" value="1"/>
</dbReference>
<dbReference type="PANTHER" id="PTHR32089">
    <property type="entry name" value="METHYL-ACCEPTING CHEMOTAXIS PROTEIN MCPB"/>
    <property type="match status" value="1"/>
</dbReference>
<comment type="similarity">
    <text evidence="4">Belongs to the methyl-accepting chemotaxis (MCP) protein family.</text>
</comment>
<comment type="caution">
    <text evidence="11">The sequence shown here is derived from an EMBL/GenBank/DDBJ whole genome shotgun (WGS) entry which is preliminary data.</text>
</comment>
<keyword evidence="2" id="KW-1003">Cell membrane</keyword>
<gene>
    <name evidence="11" type="ORF">COO20_08700</name>
</gene>
<feature type="coiled-coil region" evidence="6">
    <location>
        <begin position="360"/>
        <end position="387"/>
    </location>
</feature>
<dbReference type="InterPro" id="IPR003660">
    <property type="entry name" value="HAMP_dom"/>
</dbReference>
<dbReference type="GO" id="GO:0005886">
    <property type="term" value="C:plasma membrane"/>
    <property type="evidence" value="ECO:0007669"/>
    <property type="project" value="UniProtKB-SubCell"/>
</dbReference>
<dbReference type="PROSITE" id="PS50192">
    <property type="entry name" value="T_SNARE"/>
    <property type="match status" value="1"/>
</dbReference>
<evidence type="ECO:0000256" key="7">
    <source>
        <dbReference type="SAM" id="Phobius"/>
    </source>
</evidence>
<evidence type="ECO:0000313" key="11">
    <source>
        <dbReference type="EMBL" id="PKR54802.1"/>
    </source>
</evidence>
<keyword evidence="6" id="KW-0175">Coiled coil</keyword>
<dbReference type="EMBL" id="NWTK01000004">
    <property type="protein sequence ID" value="PKR54802.1"/>
    <property type="molecule type" value="Genomic_DNA"/>
</dbReference>
<evidence type="ECO:0000259" key="9">
    <source>
        <dbReference type="PROSITE" id="PS50192"/>
    </source>
</evidence>
<dbReference type="Proteomes" id="UP000233597">
    <property type="component" value="Unassembled WGS sequence"/>
</dbReference>
<evidence type="ECO:0000259" key="10">
    <source>
        <dbReference type="PROSITE" id="PS50885"/>
    </source>
</evidence>
<feature type="transmembrane region" description="Helical" evidence="7">
    <location>
        <begin position="58"/>
        <end position="80"/>
    </location>
</feature>
<proteinExistence type="inferred from homology"/>
<dbReference type="Pfam" id="PF21689">
    <property type="entry name" value="TorS_sensor_domain"/>
    <property type="match status" value="1"/>
</dbReference>
<dbReference type="Pfam" id="PF00015">
    <property type="entry name" value="MCPsignal"/>
    <property type="match status" value="1"/>
</dbReference>
<dbReference type="Gene3D" id="1.20.58.920">
    <property type="match status" value="1"/>
</dbReference>
<evidence type="ECO:0000313" key="12">
    <source>
        <dbReference type="Proteomes" id="UP000233597"/>
    </source>
</evidence>
<evidence type="ECO:0008006" key="13">
    <source>
        <dbReference type="Google" id="ProtNLM"/>
    </source>
</evidence>
<evidence type="ECO:0000256" key="1">
    <source>
        <dbReference type="ARBA" id="ARBA00004429"/>
    </source>
</evidence>
<dbReference type="InterPro" id="IPR000727">
    <property type="entry name" value="T_SNARE_dom"/>
</dbReference>
<dbReference type="PROSITE" id="PS50885">
    <property type="entry name" value="HAMP"/>
    <property type="match status" value="1"/>
</dbReference>
<keyword evidence="7" id="KW-0472">Membrane</keyword>
<dbReference type="InterPro" id="IPR004089">
    <property type="entry name" value="MCPsignal_dom"/>
</dbReference>
<dbReference type="GO" id="GO:0007165">
    <property type="term" value="P:signal transduction"/>
    <property type="evidence" value="ECO:0007669"/>
    <property type="project" value="UniProtKB-KW"/>
</dbReference>
<evidence type="ECO:0000256" key="6">
    <source>
        <dbReference type="SAM" id="Coils"/>
    </source>
</evidence>
<feature type="coiled-coil region" evidence="6">
    <location>
        <begin position="549"/>
        <end position="576"/>
    </location>
</feature>
<keyword evidence="3 5" id="KW-0807">Transducer</keyword>
<evidence type="ECO:0000256" key="2">
    <source>
        <dbReference type="ARBA" id="ARBA00022519"/>
    </source>
</evidence>
<evidence type="ECO:0000256" key="3">
    <source>
        <dbReference type="ARBA" id="ARBA00023224"/>
    </source>
</evidence>
<evidence type="ECO:0000259" key="8">
    <source>
        <dbReference type="PROSITE" id="PS50111"/>
    </source>
</evidence>
<keyword evidence="7" id="KW-0812">Transmembrane</keyword>
<dbReference type="Pfam" id="PF00672">
    <property type="entry name" value="HAMP"/>
    <property type="match status" value="1"/>
</dbReference>
<feature type="domain" description="T-SNARE coiled-coil homology" evidence="9">
    <location>
        <begin position="658"/>
        <end position="720"/>
    </location>
</feature>
<dbReference type="Gene3D" id="1.10.287.950">
    <property type="entry name" value="Methyl-accepting chemotaxis protein"/>
    <property type="match status" value="1"/>
</dbReference>
<dbReference type="Gene3D" id="6.10.340.10">
    <property type="match status" value="1"/>
</dbReference>
<dbReference type="InterPro" id="IPR038188">
    <property type="entry name" value="TorS_sensor_sf"/>
</dbReference>
<keyword evidence="2" id="KW-0997">Cell inner membrane</keyword>
<evidence type="ECO:0000256" key="4">
    <source>
        <dbReference type="ARBA" id="ARBA00029447"/>
    </source>
</evidence>
<evidence type="ECO:0000256" key="5">
    <source>
        <dbReference type="PROSITE-ProRule" id="PRU00284"/>
    </source>
</evidence>
<feature type="domain" description="HAMP" evidence="10">
    <location>
        <begin position="413"/>
        <end position="465"/>
    </location>
</feature>
<keyword evidence="7" id="KW-1133">Transmembrane helix</keyword>
<sequence>MRSTGDVSGSAPCHICRTTLQKGDYIHVARMAPIAARRHKHVNGDLGMTGRLGLRGRLMLAIVPIALLAASAAGIGIFSFEATRQQQNTVSEEAIPALITAQQLYAKTDSLTAIGRMVAAAENQDAVNSASANLESVENAISDDIARLGQLGVDAEILNSFSSKTGQLGSNIRLLSDTRMSLFSLGATLGERVEQNAKAAADIELLANDLGMNASMDLTDNASSLYSLIGSPDQTSAAFETLNTLLDVNAVNVQNMGDLRANAFQIPATGDQVVAANSFEALDRVKFRADPLLTQLQKGIERIADDDEKAHGQKQFDIIHANLNPNADQNLFDLQRKRLETIDTVEDILSQNNSISADIAQSAQQVLEQMQNKIDNANHAVEETIEASKTVMIAVILAVIVISGLILWLYVQRNLLRRLIGLNRAMARLAGGDLNTPVIDKGRDEIADMAVAVETFRENGLEAQRLRTENEAAEERAEQLRRQTLLEMADGFETTVNTLVSELVEAAGDMGNTMSKMADNAGNNVARAMEVTNASQDASRNVSSVSSATEELSASVREIERQISKAEEISQNAVDQARRSDETVRQMSETASRIGEVIDLITNIADQTNLLALNATIEAARAGDAGKGFAVVAGEVKNLATQTQRATDDIGRQIEEMRTVSNDAVEMISAIAHTIGEMDVISASIGAAMRQQGAATGEIASGSEEAANGVRHVSDNMESVSHTANMVQDLASHAREVAGELLRKTQNLQLEANNFVSRVRAD</sequence>
<feature type="transmembrane region" description="Helical" evidence="7">
    <location>
        <begin position="391"/>
        <end position="411"/>
    </location>
</feature>
<dbReference type="SMART" id="SM00304">
    <property type="entry name" value="HAMP"/>
    <property type="match status" value="1"/>
</dbReference>
<protein>
    <recommendedName>
        <fullName evidence="13">Chemotaxis protein</fullName>
    </recommendedName>
</protein>
<name>A0A2N3KW54_9PROT</name>
<dbReference type="CDD" id="cd06225">
    <property type="entry name" value="HAMP"/>
    <property type="match status" value="1"/>
</dbReference>
<organism evidence="11 12">
    <name type="scientific">Thalassospira marina</name>
    <dbReference type="NCBI Taxonomy" id="2048283"/>
    <lineage>
        <taxon>Bacteria</taxon>
        <taxon>Pseudomonadati</taxon>
        <taxon>Pseudomonadota</taxon>
        <taxon>Alphaproteobacteria</taxon>
        <taxon>Rhodospirillales</taxon>
        <taxon>Thalassospiraceae</taxon>
        <taxon>Thalassospira</taxon>
    </lineage>
</organism>